<dbReference type="InterPro" id="IPR021027">
    <property type="entry name" value="Transposase_put_HTH"/>
</dbReference>
<organism evidence="2 3">
    <name type="scientific">Alkalibacterium thalassium</name>
    <dbReference type="NCBI Taxonomy" id="426701"/>
    <lineage>
        <taxon>Bacteria</taxon>
        <taxon>Bacillati</taxon>
        <taxon>Bacillota</taxon>
        <taxon>Bacilli</taxon>
        <taxon>Lactobacillales</taxon>
        <taxon>Carnobacteriaceae</taxon>
        <taxon>Alkalibacterium</taxon>
    </lineage>
</organism>
<evidence type="ECO:0000313" key="2">
    <source>
        <dbReference type="EMBL" id="SDJ86549.1"/>
    </source>
</evidence>
<name>A0A1G8X780_9LACT</name>
<dbReference type="STRING" id="426701.SAMN04488098_10061"/>
<reference evidence="3" key="1">
    <citation type="submission" date="2016-10" db="EMBL/GenBank/DDBJ databases">
        <authorList>
            <person name="Varghese N."/>
            <person name="Submissions S."/>
        </authorList>
    </citation>
    <scope>NUCLEOTIDE SEQUENCE [LARGE SCALE GENOMIC DNA]</scope>
    <source>
        <strain evidence="3">DSM 19181</strain>
    </source>
</reference>
<dbReference type="EMBL" id="FNFK01000006">
    <property type="protein sequence ID" value="SDJ86549.1"/>
    <property type="molecule type" value="Genomic_DNA"/>
</dbReference>
<feature type="non-terminal residue" evidence="2">
    <location>
        <position position="51"/>
    </location>
</feature>
<feature type="domain" description="Transposase putative helix-turn-helix" evidence="1">
    <location>
        <begin position="1"/>
        <end position="48"/>
    </location>
</feature>
<dbReference type="Proteomes" id="UP000199433">
    <property type="component" value="Unassembled WGS sequence"/>
</dbReference>
<protein>
    <submittedName>
        <fullName evidence="2">Helix-turn-helix domain-containing protein</fullName>
    </submittedName>
</protein>
<keyword evidence="3" id="KW-1185">Reference proteome</keyword>
<evidence type="ECO:0000259" key="1">
    <source>
        <dbReference type="Pfam" id="PF12323"/>
    </source>
</evidence>
<accession>A0A1G8X780</accession>
<evidence type="ECO:0000313" key="3">
    <source>
        <dbReference type="Proteomes" id="UP000199433"/>
    </source>
</evidence>
<sequence>MFNNKAYKFRLYPNEKQKEQINKTIGSARFVYNHFLNEWTTTYKETGKGLS</sequence>
<gene>
    <name evidence="2" type="ORF">SAMN04488098_10061</name>
</gene>
<dbReference type="AlphaFoldDB" id="A0A1G8X780"/>
<dbReference type="Pfam" id="PF12323">
    <property type="entry name" value="HTH_OrfB_IS605"/>
    <property type="match status" value="1"/>
</dbReference>
<proteinExistence type="predicted"/>